<gene>
    <name evidence="2" type="ORF">HU200_040051</name>
</gene>
<protein>
    <submittedName>
        <fullName evidence="2">Uncharacterized protein</fullName>
    </submittedName>
</protein>
<accession>A0A835EET5</accession>
<organism evidence="2 3">
    <name type="scientific">Digitaria exilis</name>
    <dbReference type="NCBI Taxonomy" id="1010633"/>
    <lineage>
        <taxon>Eukaryota</taxon>
        <taxon>Viridiplantae</taxon>
        <taxon>Streptophyta</taxon>
        <taxon>Embryophyta</taxon>
        <taxon>Tracheophyta</taxon>
        <taxon>Spermatophyta</taxon>
        <taxon>Magnoliopsida</taxon>
        <taxon>Liliopsida</taxon>
        <taxon>Poales</taxon>
        <taxon>Poaceae</taxon>
        <taxon>PACMAD clade</taxon>
        <taxon>Panicoideae</taxon>
        <taxon>Panicodae</taxon>
        <taxon>Paniceae</taxon>
        <taxon>Anthephorinae</taxon>
        <taxon>Digitaria</taxon>
    </lineage>
</organism>
<reference evidence="2" key="1">
    <citation type="submission" date="2020-07" db="EMBL/GenBank/DDBJ databases">
        <title>Genome sequence and genetic diversity analysis of an under-domesticated orphan crop, white fonio (Digitaria exilis).</title>
        <authorList>
            <person name="Bennetzen J.L."/>
            <person name="Chen S."/>
            <person name="Ma X."/>
            <person name="Wang X."/>
            <person name="Yssel A.E.J."/>
            <person name="Chaluvadi S.R."/>
            <person name="Johnson M."/>
            <person name="Gangashetty P."/>
            <person name="Hamidou F."/>
            <person name="Sanogo M.D."/>
            <person name="Zwaenepoel A."/>
            <person name="Wallace J."/>
            <person name="Van De Peer Y."/>
            <person name="Van Deynze A."/>
        </authorList>
    </citation>
    <scope>NUCLEOTIDE SEQUENCE</scope>
    <source>
        <tissue evidence="2">Leaves</tissue>
    </source>
</reference>
<comment type="caution">
    <text evidence="2">The sequence shown here is derived from an EMBL/GenBank/DDBJ whole genome shotgun (WGS) entry which is preliminary data.</text>
</comment>
<dbReference type="EMBL" id="JACEFO010001963">
    <property type="protein sequence ID" value="KAF8691668.1"/>
    <property type="molecule type" value="Genomic_DNA"/>
</dbReference>
<dbReference type="OrthoDB" id="2020598at2759"/>
<name>A0A835EET5_9POAL</name>
<dbReference type="PANTHER" id="PTHR31342">
    <property type="entry name" value="PROTEIN CHUP1, CHLOROPLASTIC"/>
    <property type="match status" value="1"/>
</dbReference>
<dbReference type="PANTHER" id="PTHR31342:SF16">
    <property type="entry name" value="TALIN_MIDDLE DOMAIN-CONTAINING PROTEIN"/>
    <property type="match status" value="1"/>
</dbReference>
<evidence type="ECO:0000313" key="2">
    <source>
        <dbReference type="EMBL" id="KAF8691668.1"/>
    </source>
</evidence>
<dbReference type="InterPro" id="IPR040265">
    <property type="entry name" value="CHUP1/IPGA1-like"/>
</dbReference>
<proteinExistence type="predicted"/>
<keyword evidence="3" id="KW-1185">Reference proteome</keyword>
<dbReference type="Proteomes" id="UP000636709">
    <property type="component" value="Unassembled WGS sequence"/>
</dbReference>
<evidence type="ECO:0000256" key="1">
    <source>
        <dbReference type="ARBA" id="ARBA00023054"/>
    </source>
</evidence>
<sequence length="168" mass="18810">MSCDTFISTQQSSCSGHMLLDPDLCCVQIKDDVDMIERNKDEEAKRFQSHSIHFDFGLLVRIKECMVDLSSNCMELALKESEDAKETASVRSAGAPQVAGAPSRTLWRVFQLAFRVYNFAGGQDERADRLTAILAREIEAKTRAVARRPLKSNGQSQTVFPCRRTCSD</sequence>
<dbReference type="AlphaFoldDB" id="A0A835EET5"/>
<evidence type="ECO:0000313" key="3">
    <source>
        <dbReference type="Proteomes" id="UP000636709"/>
    </source>
</evidence>
<keyword evidence="1" id="KW-0175">Coiled coil</keyword>